<dbReference type="InterPro" id="IPR017972">
    <property type="entry name" value="Cyt_P450_CS"/>
</dbReference>
<evidence type="ECO:0000256" key="2">
    <source>
        <dbReference type="ARBA" id="ARBA00010617"/>
    </source>
</evidence>
<feature type="transmembrane region" description="Helical" evidence="9">
    <location>
        <begin position="35"/>
        <end position="51"/>
    </location>
</feature>
<dbReference type="InterPro" id="IPR036396">
    <property type="entry name" value="Cyt_P450_sf"/>
</dbReference>
<dbReference type="EMBL" id="JAIFTL010000090">
    <property type="protein sequence ID" value="KAG9323737.1"/>
    <property type="molecule type" value="Genomic_DNA"/>
</dbReference>
<dbReference type="PRINTS" id="PR00463">
    <property type="entry name" value="EP450I"/>
</dbReference>
<dbReference type="InterPro" id="IPR002401">
    <property type="entry name" value="Cyt_P450_E_grp-I"/>
</dbReference>
<gene>
    <name evidence="10" type="ORF">KVV02_006460</name>
</gene>
<accession>A0A9P8CXU0</accession>
<comment type="caution">
    <text evidence="10">The sequence shown here is derived from an EMBL/GenBank/DDBJ whole genome shotgun (WGS) entry which is preliminary data.</text>
</comment>
<dbReference type="AlphaFoldDB" id="A0A9P8CXU0"/>
<reference evidence="10" key="1">
    <citation type="submission" date="2021-07" db="EMBL/GenBank/DDBJ databases">
        <title>Draft genome of Mortierella alpina, strain LL118, isolated from an aspen leaf litter sample.</title>
        <authorList>
            <person name="Yang S."/>
            <person name="Vinatzer B.A."/>
        </authorList>
    </citation>
    <scope>NUCLEOTIDE SEQUENCE</scope>
    <source>
        <strain evidence="10">LL118</strain>
    </source>
</reference>
<dbReference type="GO" id="GO:0016705">
    <property type="term" value="F:oxidoreductase activity, acting on paired donors, with incorporation or reduction of molecular oxygen"/>
    <property type="evidence" value="ECO:0007669"/>
    <property type="project" value="InterPro"/>
</dbReference>
<feature type="binding site" description="axial binding residue" evidence="8">
    <location>
        <position position="1009"/>
    </location>
    <ligand>
        <name>heme</name>
        <dbReference type="ChEBI" id="CHEBI:30413"/>
    </ligand>
    <ligandPart>
        <name>Fe</name>
        <dbReference type="ChEBI" id="CHEBI:18248"/>
    </ligandPart>
</feature>
<evidence type="ECO:0000256" key="8">
    <source>
        <dbReference type="PIRSR" id="PIRSR602401-1"/>
    </source>
</evidence>
<dbReference type="PANTHER" id="PTHR24287:SF1">
    <property type="entry name" value="P450, PUTATIVE (EUROFUNG)-RELATED"/>
    <property type="match status" value="1"/>
</dbReference>
<evidence type="ECO:0000256" key="4">
    <source>
        <dbReference type="ARBA" id="ARBA00022723"/>
    </source>
</evidence>
<keyword evidence="9" id="KW-0472">Membrane</keyword>
<dbReference type="GO" id="GO:0020037">
    <property type="term" value="F:heme binding"/>
    <property type="evidence" value="ECO:0007669"/>
    <property type="project" value="InterPro"/>
</dbReference>
<evidence type="ECO:0000256" key="1">
    <source>
        <dbReference type="ARBA" id="ARBA00001971"/>
    </source>
</evidence>
<dbReference type="InterPro" id="IPR001128">
    <property type="entry name" value="Cyt_P450"/>
</dbReference>
<dbReference type="Proteomes" id="UP000717515">
    <property type="component" value="Unassembled WGS sequence"/>
</dbReference>
<keyword evidence="6 8" id="KW-0408">Iron</keyword>
<evidence type="ECO:0000313" key="11">
    <source>
        <dbReference type="Proteomes" id="UP000717515"/>
    </source>
</evidence>
<dbReference type="Pfam" id="PF00067">
    <property type="entry name" value="p450"/>
    <property type="match status" value="2"/>
</dbReference>
<keyword evidence="7" id="KW-0503">Monooxygenase</keyword>
<evidence type="ECO:0008006" key="12">
    <source>
        <dbReference type="Google" id="ProtNLM"/>
    </source>
</evidence>
<name>A0A9P8CXU0_MORAP</name>
<evidence type="ECO:0000256" key="5">
    <source>
        <dbReference type="ARBA" id="ARBA00023002"/>
    </source>
</evidence>
<evidence type="ECO:0000256" key="7">
    <source>
        <dbReference type="ARBA" id="ARBA00023033"/>
    </source>
</evidence>
<dbReference type="PROSITE" id="PS00086">
    <property type="entry name" value="CYTOCHROME_P450"/>
    <property type="match status" value="2"/>
</dbReference>
<dbReference type="GO" id="GO:0005506">
    <property type="term" value="F:iron ion binding"/>
    <property type="evidence" value="ECO:0007669"/>
    <property type="project" value="InterPro"/>
</dbReference>
<keyword evidence="9" id="KW-1133">Transmembrane helix</keyword>
<keyword evidence="3 8" id="KW-0349">Heme</keyword>
<proteinExistence type="inferred from homology"/>
<keyword evidence="4 8" id="KW-0479">Metal-binding</keyword>
<dbReference type="SUPFAM" id="SSF48264">
    <property type="entry name" value="Cytochrome P450"/>
    <property type="match status" value="2"/>
</dbReference>
<evidence type="ECO:0000256" key="3">
    <source>
        <dbReference type="ARBA" id="ARBA00022617"/>
    </source>
</evidence>
<protein>
    <recommendedName>
        <fullName evidence="12">Cytochrome P450</fullName>
    </recommendedName>
</protein>
<keyword evidence="9" id="KW-0812">Transmembrane</keyword>
<dbReference type="Gene3D" id="1.10.630.10">
    <property type="entry name" value="Cytochrome P450"/>
    <property type="match status" value="2"/>
</dbReference>
<evidence type="ECO:0000256" key="6">
    <source>
        <dbReference type="ARBA" id="ARBA00023004"/>
    </source>
</evidence>
<evidence type="ECO:0000313" key="10">
    <source>
        <dbReference type="EMBL" id="KAG9323737.1"/>
    </source>
</evidence>
<comment type="cofactor">
    <cofactor evidence="1 8">
        <name>heme</name>
        <dbReference type="ChEBI" id="CHEBI:30413"/>
    </cofactor>
</comment>
<organism evidence="10 11">
    <name type="scientific">Mortierella alpina</name>
    <name type="common">Oleaginous fungus</name>
    <name type="synonym">Mortierella renispora</name>
    <dbReference type="NCBI Taxonomy" id="64518"/>
    <lineage>
        <taxon>Eukaryota</taxon>
        <taxon>Fungi</taxon>
        <taxon>Fungi incertae sedis</taxon>
        <taxon>Mucoromycota</taxon>
        <taxon>Mortierellomycotina</taxon>
        <taxon>Mortierellomycetes</taxon>
        <taxon>Mortierellales</taxon>
        <taxon>Mortierellaceae</taxon>
        <taxon>Mortierella</taxon>
    </lineage>
</organism>
<comment type="similarity">
    <text evidence="2">Belongs to the cytochrome P450 family.</text>
</comment>
<dbReference type="PRINTS" id="PR00385">
    <property type="entry name" value="P450"/>
</dbReference>
<sequence length="1063" mass="121606">MMMNRASVISPSTVANVLGLLRERQKSLVKRGKSNPGLAMLALTAVLYFWLGRMRAGKKALPRGKAVPHLKTRLYMMDVAFAYIKARLEGNELKWVQGLSKQGATLTTEFVGHCLILAFEPSSVQHILVKNFENYPKGPAFHRVFSPFMGTGIFNSDGPAWKNQRALARPHFQVTEYKGAAHIETQINQVFGILDSAIANKAAIDAQDLWSRYTIDITTDFLFGDCLNALDVPQSKFLTAFSFVQKVCGWRMRLDEYQMFLQVPGFRQKIKDMDQVLLPIVDSAIAKEMERKAQAAEGEEHADRHENLLAHFLNSTDEHGVPFNRIYLRDMLMNFLLAGRDTSTNLLTFLCYNLGKYPEVMERARQEIFAVVGRNRKPEHEDIKELRYLKQILNETLRLYPAVPLNIKTCLEDDVLPNGYLIKKGSLVVHSSYVTHRMKEYWGEDAEEFDPDRWGPERVKRVRPFMFFPFHAGPRICLGQNFAFNQAMNTMTRLLQKYTWKVADGFEPRPESDITMFSRNGMEIVFDHYPIFAMTSKVATASPSFVIKTVVLLSQLQRALVKRGKANPSLAMLAVTASIYLYIGHKRSSKKTPSRGQPVPHLKTRLYMLDVAYDYIKARAQGDELRWVHGLSKQGMTLTTEFVGHCLILAFEPASVQHMLVKNFENYPKGPEFHRAFSPFMGTGIFNSDGAAWKNQRALARPHFQVTEYKGAAHIEAQISQVFGILDQAIADGSAIDAQDLWSRYTIDSATEFLFGDCINALGVPQSKFVSAFNYAQKICGWKVRLCNYQALVLAPDFKQKVKDMDAVLMPIVDAAIAKEVKRHAAAVEGEENDNKNENLLVHFLNSVDEHGRPFDRIYLRDMIMNFLLAGRDTTTNLLTFMCYNLGKHPDVMERVRQEIFTVVGRDRKPDHEDIKQLKFLKQVINETLRLYPAVPFNIKTCLEDDVLPNGYFIPKGSLVVHSSYVTHRLKEYWGEDAKEFDPDRWGPERVKMVRPFMFFPFHAGPRICLGQNFAYNQAMNTMTRLLQRYTWKVVDGFEPKPESDITMFSRNGMQIIFDHYHK</sequence>
<evidence type="ECO:0000256" key="9">
    <source>
        <dbReference type="SAM" id="Phobius"/>
    </source>
</evidence>
<dbReference type="PANTHER" id="PTHR24287">
    <property type="entry name" value="P450, PUTATIVE (EUROFUNG)-RELATED"/>
    <property type="match status" value="1"/>
</dbReference>
<keyword evidence="5" id="KW-0560">Oxidoreductase</keyword>
<dbReference type="GO" id="GO:0004497">
    <property type="term" value="F:monooxygenase activity"/>
    <property type="evidence" value="ECO:0007669"/>
    <property type="project" value="UniProtKB-KW"/>
</dbReference>
<dbReference type="InterPro" id="IPR047146">
    <property type="entry name" value="Cyt_P450_E_CYP52_fungi"/>
</dbReference>